<accession>T0ZM49</accession>
<dbReference type="EMBL" id="AUZX01015139">
    <property type="protein sequence ID" value="EQD29809.1"/>
    <property type="molecule type" value="Genomic_DNA"/>
</dbReference>
<dbReference type="PANTHER" id="PTHR42927:SF1">
    <property type="entry name" value="HELICASE SUPERFAMILY 1 AND 2 DOMAIN-CONTAINING PROTEIN"/>
    <property type="match status" value="1"/>
</dbReference>
<feature type="domain" description="Helicase ATP-binding" evidence="1">
    <location>
        <begin position="55"/>
        <end position="254"/>
    </location>
</feature>
<proteinExistence type="predicted"/>
<sequence length="278" mass="31928">YLWSEILSKESLSDIIAHFIQYQDVEDENGKPTEEKKIIFPRYHQLDAVRKLISASREGTSHSYLVQHSAGSGKSNTISWLGYRLASLHDHDRNVYDSVIVVTDRKVLDRQLQRTFQQFEQVGGVLERIDKSSSQLKDALEKGRKIIVTTMQKFPRIVDQIRELHGKNFAIIIDEAHSSTTGENSKNMKLVLTPKGIEDAEEDDTDEETYEDLIVQDLEARGKQNNVSYYAFTATPKAKTLELFGHKTPEGRYEPFHIYTMKQAIEEGFILDVLKNYT</sequence>
<feature type="non-terminal residue" evidence="2">
    <location>
        <position position="278"/>
    </location>
</feature>
<comment type="caution">
    <text evidence="2">The sequence shown here is derived from an EMBL/GenBank/DDBJ whole genome shotgun (WGS) entry which is preliminary data.</text>
</comment>
<dbReference type="SUPFAM" id="SSF52540">
    <property type="entry name" value="P-loop containing nucleoside triphosphate hydrolases"/>
    <property type="match status" value="1"/>
</dbReference>
<dbReference type="InterPro" id="IPR027417">
    <property type="entry name" value="P-loop_NTPase"/>
</dbReference>
<reference evidence="2" key="1">
    <citation type="submission" date="2013-08" db="EMBL/GenBank/DDBJ databases">
        <authorList>
            <person name="Mendez C."/>
            <person name="Richter M."/>
            <person name="Ferrer M."/>
            <person name="Sanchez J."/>
        </authorList>
    </citation>
    <scope>NUCLEOTIDE SEQUENCE</scope>
</reference>
<dbReference type="AlphaFoldDB" id="T0ZM49"/>
<dbReference type="Gene3D" id="3.40.50.300">
    <property type="entry name" value="P-loop containing nucleotide triphosphate hydrolases"/>
    <property type="match status" value="1"/>
</dbReference>
<gene>
    <name evidence="2" type="ORF">B1A_20517</name>
</gene>
<protein>
    <submittedName>
        <fullName evidence="2">Type III restriction enzyme, res subunit</fullName>
    </submittedName>
</protein>
<evidence type="ECO:0000313" key="2">
    <source>
        <dbReference type="EMBL" id="EQD29809.1"/>
    </source>
</evidence>
<feature type="non-terminal residue" evidence="2">
    <location>
        <position position="1"/>
    </location>
</feature>
<dbReference type="PANTHER" id="PTHR42927">
    <property type="entry name" value="HELICASE SUPERFAMILY 1 AND 2 DOMAIN-CONTAINING PROTEIN"/>
    <property type="match status" value="1"/>
</dbReference>
<name>T0ZM49_9ZZZZ</name>
<evidence type="ECO:0000259" key="1">
    <source>
        <dbReference type="PROSITE" id="PS51192"/>
    </source>
</evidence>
<dbReference type="InterPro" id="IPR040980">
    <property type="entry name" value="SWI2_SNF2"/>
</dbReference>
<dbReference type="Pfam" id="PF18766">
    <property type="entry name" value="SWI2_SNF2"/>
    <property type="match status" value="1"/>
</dbReference>
<reference evidence="2" key="2">
    <citation type="journal article" date="2014" name="ISME J.">
        <title>Microbial stratification in low pH oxic and suboxic macroscopic growths along an acid mine drainage.</title>
        <authorList>
            <person name="Mendez-Garcia C."/>
            <person name="Mesa V."/>
            <person name="Sprenger R.R."/>
            <person name="Richter M."/>
            <person name="Diez M.S."/>
            <person name="Solano J."/>
            <person name="Bargiela R."/>
            <person name="Golyshina O.V."/>
            <person name="Manteca A."/>
            <person name="Ramos J.L."/>
            <person name="Gallego J.R."/>
            <person name="Llorente I."/>
            <person name="Martins Dos Santos V.A."/>
            <person name="Jensen O.N."/>
            <person name="Pelaez A.I."/>
            <person name="Sanchez J."/>
            <person name="Ferrer M."/>
        </authorList>
    </citation>
    <scope>NUCLEOTIDE SEQUENCE</scope>
</reference>
<organism evidence="2">
    <name type="scientific">mine drainage metagenome</name>
    <dbReference type="NCBI Taxonomy" id="410659"/>
    <lineage>
        <taxon>unclassified sequences</taxon>
        <taxon>metagenomes</taxon>
        <taxon>ecological metagenomes</taxon>
    </lineage>
</organism>
<dbReference type="SMART" id="SM00487">
    <property type="entry name" value="DEXDc"/>
    <property type="match status" value="1"/>
</dbReference>
<dbReference type="InterPro" id="IPR014001">
    <property type="entry name" value="Helicase_ATP-bd"/>
</dbReference>
<dbReference type="PROSITE" id="PS51192">
    <property type="entry name" value="HELICASE_ATP_BIND_1"/>
    <property type="match status" value="1"/>
</dbReference>